<sequence>MSYKFECPVTQEQESHLLVAGGKGEARWWCEKAYKYSIAQRLEENFSYRKANKCPINKRKNGCNFLYDGELE</sequence>
<proteinExistence type="predicted"/>
<gene>
    <name evidence="1" type="ORF">S03H2_18352</name>
</gene>
<reference evidence="1" key="1">
    <citation type="journal article" date="2014" name="Front. Microbiol.">
        <title>High frequency of phylogenetically diverse reductive dehalogenase-homologous genes in deep subseafloor sedimentary metagenomes.</title>
        <authorList>
            <person name="Kawai M."/>
            <person name="Futagami T."/>
            <person name="Toyoda A."/>
            <person name="Takaki Y."/>
            <person name="Nishi S."/>
            <person name="Hori S."/>
            <person name="Arai W."/>
            <person name="Tsubouchi T."/>
            <person name="Morono Y."/>
            <person name="Uchiyama I."/>
            <person name="Ito T."/>
            <person name="Fujiyama A."/>
            <person name="Inagaki F."/>
            <person name="Takami H."/>
        </authorList>
    </citation>
    <scope>NUCLEOTIDE SEQUENCE</scope>
    <source>
        <strain evidence="1">Expedition CK06-06</strain>
    </source>
</reference>
<name>X1EZN3_9ZZZZ</name>
<organism evidence="1">
    <name type="scientific">marine sediment metagenome</name>
    <dbReference type="NCBI Taxonomy" id="412755"/>
    <lineage>
        <taxon>unclassified sequences</taxon>
        <taxon>metagenomes</taxon>
        <taxon>ecological metagenomes</taxon>
    </lineage>
</organism>
<evidence type="ECO:0000313" key="1">
    <source>
        <dbReference type="EMBL" id="GAH38077.1"/>
    </source>
</evidence>
<accession>X1EZN3</accession>
<comment type="caution">
    <text evidence="1">The sequence shown here is derived from an EMBL/GenBank/DDBJ whole genome shotgun (WGS) entry which is preliminary data.</text>
</comment>
<dbReference type="EMBL" id="BARU01009517">
    <property type="protein sequence ID" value="GAH38077.1"/>
    <property type="molecule type" value="Genomic_DNA"/>
</dbReference>
<dbReference type="AlphaFoldDB" id="X1EZN3"/>
<protein>
    <submittedName>
        <fullName evidence="1">Uncharacterized protein</fullName>
    </submittedName>
</protein>